<evidence type="ECO:0000313" key="1">
    <source>
        <dbReference type="EMBL" id="MBD2776330.1"/>
    </source>
</evidence>
<keyword evidence="2" id="KW-1185">Reference proteome</keyword>
<reference evidence="1" key="1">
    <citation type="submission" date="2020-09" db="EMBL/GenBank/DDBJ databases">
        <title>Iningainema tapete sp. nov. (Scytonemataceae, Cyanobacteria) from greenhouses in central Florida (USA) produces two types of nodularin with biosynthetic potential for microcystin-LR and anabaenopeptins.</title>
        <authorList>
            <person name="Berthold D.E."/>
            <person name="Lefler F.W."/>
            <person name="Huang I.-S."/>
            <person name="Abdulla H."/>
            <person name="Zimba P.V."/>
            <person name="Laughinghouse H.D. IV."/>
        </authorList>
    </citation>
    <scope>NUCLEOTIDE SEQUENCE</scope>
    <source>
        <strain evidence="1">BLCCT55</strain>
    </source>
</reference>
<proteinExistence type="predicted"/>
<dbReference type="AlphaFoldDB" id="A0A8J6XGD5"/>
<comment type="caution">
    <text evidence="1">The sequence shown here is derived from an EMBL/GenBank/DDBJ whole genome shotgun (WGS) entry which is preliminary data.</text>
</comment>
<name>A0A8J6XGD5_9CYAN</name>
<dbReference type="EMBL" id="JACXAE010000092">
    <property type="protein sequence ID" value="MBD2776330.1"/>
    <property type="molecule type" value="Genomic_DNA"/>
</dbReference>
<protein>
    <submittedName>
        <fullName evidence="1">Uncharacterized protein</fullName>
    </submittedName>
</protein>
<gene>
    <name evidence="1" type="ORF">ICL16_30810</name>
</gene>
<evidence type="ECO:0000313" key="2">
    <source>
        <dbReference type="Proteomes" id="UP000629098"/>
    </source>
</evidence>
<dbReference type="Proteomes" id="UP000629098">
    <property type="component" value="Unassembled WGS sequence"/>
</dbReference>
<accession>A0A8J6XGD5</accession>
<dbReference type="RefSeq" id="WP_190835404.1">
    <property type="nucleotide sequence ID" value="NZ_CAWPPI010000092.1"/>
</dbReference>
<sequence>MLRSKDLNIAIAQLVIFTPNVSAFSAPKALALILGKYSHRYDGSVQALPLPEEIPQEVPRVVLQSKDGTYRMDVSPVRVTSYWMQASEAQVKLEDILSNSMEVLKHYVEGMETQVGRLALVLTRVCKAENPAQLIVERFCKPELQTTIFNKSENFEIHNQKTIEL</sequence>
<organism evidence="1 2">
    <name type="scientific">Iningainema tapete BLCC-T55</name>
    <dbReference type="NCBI Taxonomy" id="2748662"/>
    <lineage>
        <taxon>Bacteria</taxon>
        <taxon>Bacillati</taxon>
        <taxon>Cyanobacteriota</taxon>
        <taxon>Cyanophyceae</taxon>
        <taxon>Nostocales</taxon>
        <taxon>Scytonemataceae</taxon>
        <taxon>Iningainema tapete</taxon>
    </lineage>
</organism>